<reference evidence="1 2" key="1">
    <citation type="journal article" date="2015" name="Genome Announc.">
        <title>Expanding the biotechnology potential of lactobacilli through comparative genomics of 213 strains and associated genera.</title>
        <authorList>
            <person name="Sun Z."/>
            <person name="Harris H.M."/>
            <person name="McCann A."/>
            <person name="Guo C."/>
            <person name="Argimon S."/>
            <person name="Zhang W."/>
            <person name="Yang X."/>
            <person name="Jeffery I.B."/>
            <person name="Cooney J.C."/>
            <person name="Kagawa T.F."/>
            <person name="Liu W."/>
            <person name="Song Y."/>
            <person name="Salvetti E."/>
            <person name="Wrobel A."/>
            <person name="Rasinkangas P."/>
            <person name="Parkhill J."/>
            <person name="Rea M.C."/>
            <person name="O'Sullivan O."/>
            <person name="Ritari J."/>
            <person name="Douillard F.P."/>
            <person name="Paul Ross R."/>
            <person name="Yang R."/>
            <person name="Briner A.E."/>
            <person name="Felis G.E."/>
            <person name="de Vos W.M."/>
            <person name="Barrangou R."/>
            <person name="Klaenhammer T.R."/>
            <person name="Caufield P.W."/>
            <person name="Cui Y."/>
            <person name="Zhang H."/>
            <person name="O'Toole P.W."/>
        </authorList>
    </citation>
    <scope>NUCLEOTIDE SEQUENCE [LARGE SCALE GENOMIC DNA]</scope>
    <source>
        <strain evidence="1 2">DSM 16982</strain>
    </source>
</reference>
<proteinExistence type="predicted"/>
<accession>A0A0R1WS20</accession>
<comment type="caution">
    <text evidence="1">The sequence shown here is derived from an EMBL/GenBank/DDBJ whole genome shotgun (WGS) entry which is preliminary data.</text>
</comment>
<dbReference type="AlphaFoldDB" id="A0A0R1WS20"/>
<dbReference type="PATRIC" id="fig|1423774.3.peg.18"/>
<gene>
    <name evidence="1" type="ORF">FD31_GL000018</name>
</gene>
<sequence length="178" mass="20179">MGKYIETLPKNDIPTASLVKGEGTIIKATVLNLQEASQTITPTTKIIIHVDKVLTGNNKLAGKNVKYFTAGGLIPKNNYMSPDSQEPQFKDVTVFEKRLAYPIPNVGKHIIINLKPSKLDFGGRKDKLKQYVPVNVEQEYWIFDKSAKRYQLNNQLITNGEYQKFPKLMKLTNEINQI</sequence>
<organism evidence="1 2">
    <name type="scientific">Companilactobacillus nantensis DSM 16982</name>
    <dbReference type="NCBI Taxonomy" id="1423774"/>
    <lineage>
        <taxon>Bacteria</taxon>
        <taxon>Bacillati</taxon>
        <taxon>Bacillota</taxon>
        <taxon>Bacilli</taxon>
        <taxon>Lactobacillales</taxon>
        <taxon>Lactobacillaceae</taxon>
        <taxon>Companilactobacillus</taxon>
    </lineage>
</organism>
<dbReference type="EMBL" id="AZFV01000001">
    <property type="protein sequence ID" value="KRM18537.1"/>
    <property type="molecule type" value="Genomic_DNA"/>
</dbReference>
<evidence type="ECO:0000313" key="2">
    <source>
        <dbReference type="Proteomes" id="UP000051302"/>
    </source>
</evidence>
<keyword evidence="2" id="KW-1185">Reference proteome</keyword>
<protein>
    <submittedName>
        <fullName evidence="1">Uncharacterized protein</fullName>
    </submittedName>
</protein>
<name>A0A0R1WS20_9LACO</name>
<evidence type="ECO:0000313" key="1">
    <source>
        <dbReference type="EMBL" id="KRM18537.1"/>
    </source>
</evidence>
<dbReference type="Proteomes" id="UP000051302">
    <property type="component" value="Unassembled WGS sequence"/>
</dbReference>